<dbReference type="SMART" id="SM00248">
    <property type="entry name" value="ANK"/>
    <property type="match status" value="21"/>
</dbReference>
<dbReference type="Pfam" id="PF13637">
    <property type="entry name" value="Ank_4"/>
    <property type="match status" value="1"/>
</dbReference>
<feature type="repeat" description="ANK" evidence="3">
    <location>
        <begin position="546"/>
        <end position="568"/>
    </location>
</feature>
<dbReference type="GeneID" id="19952745"/>
<dbReference type="Pfam" id="PF13606">
    <property type="entry name" value="Ank_3"/>
    <property type="match status" value="1"/>
</dbReference>
<evidence type="ECO:0000256" key="3">
    <source>
        <dbReference type="PROSITE-ProRule" id="PRU00023"/>
    </source>
</evidence>
<dbReference type="PANTHER" id="PTHR24198">
    <property type="entry name" value="ANKYRIN REPEAT AND PROTEIN KINASE DOMAIN-CONTAINING PROTEIN"/>
    <property type="match status" value="1"/>
</dbReference>
<dbReference type="OMA" id="LMEAVDH"/>
<dbReference type="Gene3D" id="1.25.40.20">
    <property type="entry name" value="Ankyrin repeat-containing domain"/>
    <property type="match status" value="10"/>
</dbReference>
<dbReference type="InParanoid" id="T0Q9K8"/>
<evidence type="ECO:0000313" key="5">
    <source>
        <dbReference type="EMBL" id="EQC30165.1"/>
    </source>
</evidence>
<dbReference type="VEuPathDB" id="FungiDB:SDRG_12018"/>
<keyword evidence="2 3" id="KW-0040">ANK repeat</keyword>
<dbReference type="Pfam" id="PF00023">
    <property type="entry name" value="Ank"/>
    <property type="match status" value="2"/>
</dbReference>
<dbReference type="Pfam" id="PF12796">
    <property type="entry name" value="Ank_2"/>
    <property type="match status" value="5"/>
</dbReference>
<dbReference type="Proteomes" id="UP000030762">
    <property type="component" value="Unassembled WGS sequence"/>
</dbReference>
<evidence type="ECO:0000256" key="2">
    <source>
        <dbReference type="ARBA" id="ARBA00023043"/>
    </source>
</evidence>
<dbReference type="EMBL" id="JH767177">
    <property type="protein sequence ID" value="EQC30165.1"/>
    <property type="molecule type" value="Genomic_DNA"/>
</dbReference>
<evidence type="ECO:0000256" key="1">
    <source>
        <dbReference type="ARBA" id="ARBA00022737"/>
    </source>
</evidence>
<dbReference type="PROSITE" id="PS50088">
    <property type="entry name" value="ANK_REPEAT"/>
    <property type="match status" value="3"/>
</dbReference>
<dbReference type="eggNOG" id="KOG4177">
    <property type="taxonomic scope" value="Eukaryota"/>
</dbReference>
<feature type="region of interest" description="Disordered" evidence="4">
    <location>
        <begin position="1049"/>
        <end position="1076"/>
    </location>
</feature>
<evidence type="ECO:0000313" key="6">
    <source>
        <dbReference type="Proteomes" id="UP000030762"/>
    </source>
</evidence>
<dbReference type="SUPFAM" id="SSF48403">
    <property type="entry name" value="Ankyrin repeat"/>
    <property type="match status" value="4"/>
</dbReference>
<dbReference type="OrthoDB" id="20727at2759"/>
<name>T0Q9K8_SAPDV</name>
<dbReference type="PROSITE" id="PS50297">
    <property type="entry name" value="ANK_REP_REGION"/>
    <property type="match status" value="3"/>
</dbReference>
<dbReference type="PANTHER" id="PTHR24198:SF165">
    <property type="entry name" value="ANKYRIN REPEAT-CONTAINING PROTEIN-RELATED"/>
    <property type="match status" value="1"/>
</dbReference>
<dbReference type="InterPro" id="IPR036770">
    <property type="entry name" value="Ankyrin_rpt-contain_sf"/>
</dbReference>
<dbReference type="RefSeq" id="XP_008616297.1">
    <property type="nucleotide sequence ID" value="XM_008618075.1"/>
</dbReference>
<reference evidence="5 6" key="1">
    <citation type="submission" date="2012-04" db="EMBL/GenBank/DDBJ databases">
        <title>The Genome Sequence of Saprolegnia declina VS20.</title>
        <authorList>
            <consortium name="The Broad Institute Genome Sequencing Platform"/>
            <person name="Russ C."/>
            <person name="Nusbaum C."/>
            <person name="Tyler B."/>
            <person name="van West P."/>
            <person name="Dieguez-Uribeondo J."/>
            <person name="de Bruijn I."/>
            <person name="Tripathy S."/>
            <person name="Jiang R."/>
            <person name="Young S.K."/>
            <person name="Zeng Q."/>
            <person name="Gargeya S."/>
            <person name="Fitzgerald M."/>
            <person name="Haas B."/>
            <person name="Abouelleil A."/>
            <person name="Alvarado L."/>
            <person name="Arachchi H.M."/>
            <person name="Berlin A."/>
            <person name="Chapman S.B."/>
            <person name="Goldberg J."/>
            <person name="Griggs A."/>
            <person name="Gujja S."/>
            <person name="Hansen M."/>
            <person name="Howarth C."/>
            <person name="Imamovic A."/>
            <person name="Larimer J."/>
            <person name="McCowen C."/>
            <person name="Montmayeur A."/>
            <person name="Murphy C."/>
            <person name="Neiman D."/>
            <person name="Pearson M."/>
            <person name="Priest M."/>
            <person name="Roberts A."/>
            <person name="Saif S."/>
            <person name="Shea T."/>
            <person name="Sisk P."/>
            <person name="Sykes S."/>
            <person name="Wortman J."/>
            <person name="Nusbaum C."/>
            <person name="Birren B."/>
        </authorList>
    </citation>
    <scope>NUCLEOTIDE SEQUENCE [LARGE SCALE GENOMIC DNA]</scope>
    <source>
        <strain evidence="5 6">VS20</strain>
    </source>
</reference>
<sequence length="1076" mass="116084">MADAATAELLRAIAAGSLPRVRAALAAGADVNARDEDDATPLDMACENDRSDMVTCLLMHPRIDVAKARASLLVEVCRRGAGALVAQLLAHPTTDPMTRLEYGSNVLVELCSAGGTSAMLSRFMGHPRVDINASVDVRSLYNAECVEAVTPLRRAVEGHFWDNVAVLLQDPRLDVNAMLGNRTLLYHACVADKVDLVSDLLRRPGIDRSAMAASQGTAFAAAVRAGNTLLIELFLSLPHDDVNSGSHGKTPLVLAMQREHPNIAQRLVLEPHVDRHATDKNGNTVLHLACVKGWATLAETLLMSLDVHQRNHNGLTPASMAFQARHFDLALHLYRKYKADANVVMGTGMTPLQWACHDGRYEVIQALLALPLHDRAAQDNNSALMLACRGPPFSMPFRDISDNEVAHRNSLGHTLVHVACAYGQVSVVAALLPYIKQGSINARDNDGNTPLHLAVNHEAVVTQLLAVPEVDLKRTNKLGRTVLHVACASGQGSVVALLLRAGATIQAVDREGNTPLMLACTHNHVAVVMQLLSQPPLADETLKMQDGRSALHVAARAGHVRLLRWLLESTTTDVNGCSATGTTALMEAVDHRKPGVVTYLLRHSAVHVNATDSDGNTALMRLCMRADYDILEILLSHPAIDINRRNHLLSSPEIDVNYRDASGLTALLQVCLNQGNVKIVQLLLEKPEIDTSVRDKHGNSALLLATRQGNPGIVQALLAHGGCDVNAANDSGTTALHAASGSKHAGRLVPLLLGVDRIDVNAMNKKRQTPLMLACLAGDVHVASLLLDHPRMAVGTTPNGPLPIAVRLNNISLVTPLVQHPTTNAEIADEAGLTPWLRAVNSQNVSLVQALAARIDVNKALVVPDRPRDDNDSTLAWMEAMEPDSLAAANLRYMNPKVEWVASTNRHECTDATVASCKTGKTALMVACLYSNEAMVECLLSQPTINVNAVDDDGNTALMHVAFLHPTAERIWHRLCQNTRLDVTMTNTQGETAIEIAGRCGSGIATAYLLQQLLSRRHPSVLPEIVEAVAAFFVDHGRLERAAVYDSDENDWSELELDDADDLDGDDDDDAQDLIE</sequence>
<keyword evidence="6" id="KW-1185">Reference proteome</keyword>
<proteinExistence type="predicted"/>
<dbReference type="InterPro" id="IPR002110">
    <property type="entry name" value="Ankyrin_rpt"/>
</dbReference>
<dbReference type="STRING" id="1156394.T0Q9K8"/>
<protein>
    <submittedName>
        <fullName evidence="5">Uncharacterized protein</fullName>
    </submittedName>
</protein>
<evidence type="ECO:0000256" key="4">
    <source>
        <dbReference type="SAM" id="MobiDB-lite"/>
    </source>
</evidence>
<keyword evidence="1" id="KW-0677">Repeat</keyword>
<dbReference type="AlphaFoldDB" id="T0Q9K8"/>
<organism evidence="5 6">
    <name type="scientific">Saprolegnia diclina (strain VS20)</name>
    <dbReference type="NCBI Taxonomy" id="1156394"/>
    <lineage>
        <taxon>Eukaryota</taxon>
        <taxon>Sar</taxon>
        <taxon>Stramenopiles</taxon>
        <taxon>Oomycota</taxon>
        <taxon>Saprolegniomycetes</taxon>
        <taxon>Saprolegniales</taxon>
        <taxon>Saprolegniaceae</taxon>
        <taxon>Saprolegnia</taxon>
    </lineage>
</organism>
<feature type="repeat" description="ANK" evidence="3">
    <location>
        <begin position="697"/>
        <end position="730"/>
    </location>
</feature>
<gene>
    <name evidence="5" type="ORF">SDRG_12018</name>
</gene>
<feature type="repeat" description="ANK" evidence="3">
    <location>
        <begin position="478"/>
        <end position="510"/>
    </location>
</feature>
<accession>T0Q9K8</accession>